<dbReference type="Gene3D" id="1.20.1070.10">
    <property type="entry name" value="Rhodopsin 7-helix transmembrane proteins"/>
    <property type="match status" value="2"/>
</dbReference>
<keyword evidence="4" id="KW-0677">Repeat</keyword>
<dbReference type="PROSITE" id="PS50262">
    <property type="entry name" value="G_PROTEIN_RECEP_F1_2"/>
    <property type="match status" value="1"/>
</dbReference>
<dbReference type="SUPFAM" id="SSF81321">
    <property type="entry name" value="Family A G protein-coupled receptor-like"/>
    <property type="match status" value="1"/>
</dbReference>
<evidence type="ECO:0000256" key="3">
    <source>
        <dbReference type="ARBA" id="ARBA00022692"/>
    </source>
</evidence>
<dbReference type="Gene3D" id="4.10.400.10">
    <property type="entry name" value="Low-density Lipoprotein Receptor"/>
    <property type="match status" value="2"/>
</dbReference>
<dbReference type="Proteomes" id="UP000008144">
    <property type="component" value="Unassembled WGS sequence"/>
</dbReference>
<dbReference type="GO" id="GO:0007189">
    <property type="term" value="P:adenylate cyclase-activating G protein-coupled receptor signaling pathway"/>
    <property type="evidence" value="ECO:0000318"/>
    <property type="project" value="GO_Central"/>
</dbReference>
<reference evidence="12" key="1">
    <citation type="journal article" date="2002" name="Science">
        <title>The draft genome of Ciona intestinalis: insights into chordate and vertebrate origins.</title>
        <authorList>
            <person name="Dehal P."/>
            <person name="Satou Y."/>
            <person name="Campbell R.K."/>
            <person name="Chapman J."/>
            <person name="Degnan B."/>
            <person name="De Tomaso A."/>
            <person name="Davidson B."/>
            <person name="Di Gregorio A."/>
            <person name="Gelpke M."/>
            <person name="Goodstein D.M."/>
            <person name="Harafuji N."/>
            <person name="Hastings K.E."/>
            <person name="Ho I."/>
            <person name="Hotta K."/>
            <person name="Huang W."/>
            <person name="Kawashima T."/>
            <person name="Lemaire P."/>
            <person name="Martinez D."/>
            <person name="Meinertzhagen I.A."/>
            <person name="Necula S."/>
            <person name="Nonaka M."/>
            <person name="Putnam N."/>
            <person name="Rash S."/>
            <person name="Saiga H."/>
            <person name="Satake M."/>
            <person name="Terry A."/>
            <person name="Yamada L."/>
            <person name="Wang H.G."/>
            <person name="Awazu S."/>
            <person name="Azumi K."/>
            <person name="Boore J."/>
            <person name="Branno M."/>
            <person name="Chin-Bow S."/>
            <person name="DeSantis R."/>
            <person name="Doyle S."/>
            <person name="Francino P."/>
            <person name="Keys D.N."/>
            <person name="Haga S."/>
            <person name="Hayashi H."/>
            <person name="Hino K."/>
            <person name="Imai K.S."/>
            <person name="Inaba K."/>
            <person name="Kano S."/>
            <person name="Kobayashi K."/>
            <person name="Kobayashi M."/>
            <person name="Lee B.I."/>
            <person name="Makabe K.W."/>
            <person name="Manohar C."/>
            <person name="Matassi G."/>
            <person name="Medina M."/>
            <person name="Mochizuki Y."/>
            <person name="Mount S."/>
            <person name="Morishita T."/>
            <person name="Miura S."/>
            <person name="Nakayama A."/>
            <person name="Nishizaka S."/>
            <person name="Nomoto H."/>
            <person name="Ohta F."/>
            <person name="Oishi K."/>
            <person name="Rigoutsos I."/>
            <person name="Sano M."/>
            <person name="Sasaki A."/>
            <person name="Sasakura Y."/>
            <person name="Shoguchi E."/>
            <person name="Shin-i T."/>
            <person name="Spagnuolo A."/>
            <person name="Stainier D."/>
            <person name="Suzuki M.M."/>
            <person name="Tassy O."/>
            <person name="Takatori N."/>
            <person name="Tokuoka M."/>
            <person name="Yagi K."/>
            <person name="Yoshizaki F."/>
            <person name="Wada S."/>
            <person name="Zhang C."/>
            <person name="Hyatt P.D."/>
            <person name="Larimer F."/>
            <person name="Detter C."/>
            <person name="Doggett N."/>
            <person name="Glavina T."/>
            <person name="Hawkins T."/>
            <person name="Richardson P."/>
            <person name="Lucas S."/>
            <person name="Kohara Y."/>
            <person name="Levine M."/>
            <person name="Satoh N."/>
            <person name="Rokhsar D.S."/>
        </authorList>
    </citation>
    <scope>NUCLEOTIDE SEQUENCE [LARGE SCALE GENOMIC DNA]</scope>
</reference>
<dbReference type="PROSITE" id="PS50068">
    <property type="entry name" value="LDLRA_2"/>
    <property type="match status" value="1"/>
</dbReference>
<keyword evidence="7 8" id="KW-1015">Disulfide bond</keyword>
<keyword evidence="12" id="KW-1185">Reference proteome</keyword>
<evidence type="ECO:0000256" key="4">
    <source>
        <dbReference type="ARBA" id="ARBA00022737"/>
    </source>
</evidence>
<evidence type="ECO:0000313" key="11">
    <source>
        <dbReference type="Ensembl" id="ENSCINP00000005347.3"/>
    </source>
</evidence>
<keyword evidence="5 9" id="KW-1133">Transmembrane helix</keyword>
<feature type="transmembrane region" description="Helical" evidence="9">
    <location>
        <begin position="514"/>
        <end position="535"/>
    </location>
</feature>
<name>F7B2P5_CIOIN</name>
<evidence type="ECO:0000256" key="2">
    <source>
        <dbReference type="ARBA" id="ARBA00022614"/>
    </source>
</evidence>
<dbReference type="InterPro" id="IPR000276">
    <property type="entry name" value="GPCR_Rhodpsn"/>
</dbReference>
<dbReference type="Pfam" id="PF00057">
    <property type="entry name" value="Ldl_recept_a"/>
    <property type="match status" value="1"/>
</dbReference>
<dbReference type="GO" id="GO:0009755">
    <property type="term" value="P:hormone-mediated signaling pathway"/>
    <property type="evidence" value="ECO:0000318"/>
    <property type="project" value="GO_Central"/>
</dbReference>
<dbReference type="FunFam" id="4.10.400.10:FF:000296">
    <property type="entry name" value="Uncharacterized protein"/>
    <property type="match status" value="1"/>
</dbReference>
<evidence type="ECO:0000256" key="8">
    <source>
        <dbReference type="PROSITE-ProRule" id="PRU00124"/>
    </source>
</evidence>
<dbReference type="PANTHER" id="PTHR24372:SF77">
    <property type="entry name" value="G-PROTEIN COUPLED RECEPTORS FAMILY 1 PROFILE DOMAIN-CONTAINING PROTEIN"/>
    <property type="match status" value="1"/>
</dbReference>
<feature type="transmembrane region" description="Helical" evidence="9">
    <location>
        <begin position="221"/>
        <end position="244"/>
    </location>
</feature>
<feature type="transmembrane region" description="Helical" evidence="9">
    <location>
        <begin position="431"/>
        <end position="457"/>
    </location>
</feature>
<reference evidence="11" key="3">
    <citation type="submission" date="2025-09" db="UniProtKB">
        <authorList>
            <consortium name="Ensembl"/>
        </authorList>
    </citation>
    <scope>IDENTIFICATION</scope>
</reference>
<dbReference type="Pfam" id="PF00001">
    <property type="entry name" value="7tm_1"/>
    <property type="match status" value="1"/>
</dbReference>
<feature type="transmembrane region" description="Helical" evidence="9">
    <location>
        <begin position="264"/>
        <end position="291"/>
    </location>
</feature>
<evidence type="ECO:0000256" key="1">
    <source>
        <dbReference type="ARBA" id="ARBA00004370"/>
    </source>
</evidence>
<dbReference type="SMART" id="SM00192">
    <property type="entry name" value="LDLa"/>
    <property type="match status" value="2"/>
</dbReference>
<dbReference type="InterPro" id="IPR036055">
    <property type="entry name" value="LDL_receptor-like_sf"/>
</dbReference>
<dbReference type="PANTHER" id="PTHR24372">
    <property type="entry name" value="GLYCOPROTEIN HORMONE RECEPTOR"/>
    <property type="match status" value="1"/>
</dbReference>
<evidence type="ECO:0000313" key="12">
    <source>
        <dbReference type="Proteomes" id="UP000008144"/>
    </source>
</evidence>
<dbReference type="STRING" id="7719.ENSCINP00000005347"/>
<evidence type="ECO:0000256" key="7">
    <source>
        <dbReference type="ARBA" id="ARBA00023157"/>
    </source>
</evidence>
<protein>
    <recommendedName>
        <fullName evidence="10">G-protein coupled receptors family 1 profile domain-containing protein</fullName>
    </recommendedName>
</protein>
<dbReference type="HOGENOM" id="CLU_002245_0_0_1"/>
<keyword evidence="6 9" id="KW-0472">Membrane</keyword>
<keyword evidence="2" id="KW-0433">Leucine-rich repeat</keyword>
<dbReference type="InParanoid" id="F7B2P5"/>
<dbReference type="Ensembl" id="ENSCINT00000005347.3">
    <property type="protein sequence ID" value="ENSCINP00000005347.3"/>
    <property type="gene ID" value="ENSCING00000002630.3"/>
</dbReference>
<dbReference type="AlphaFoldDB" id="F7B2P5"/>
<dbReference type="InterPro" id="IPR017452">
    <property type="entry name" value="GPCR_Rhodpsn_7TM"/>
</dbReference>
<reference evidence="11" key="2">
    <citation type="submission" date="2025-08" db="UniProtKB">
        <authorList>
            <consortium name="Ensembl"/>
        </authorList>
    </citation>
    <scope>IDENTIFICATION</scope>
</reference>
<feature type="transmembrane region" description="Helical" evidence="9">
    <location>
        <begin position="303"/>
        <end position="324"/>
    </location>
</feature>
<sequence>MLIPIPRVCDGVFDCSDLSDECMCSHPLPVCGAIQLRNINLHCDVGQMSCGDRKCIARHQVCDGVVDCMDYRDERSDEVGCVGRFYCGTVGGKMVSIKDVYVCDQIFHCVDQSDEMNCTDDNRFYCVNKDPLFVQSYQVMNNRLDCSDGSDECPDDLTERYMGMVSSNYDIIASPVLRVFLWIFGIIATVGNLAVIVGELRSIPASLRKGYSASLRTNHILVLNLAISDLIMGVYLIVLGSMGIKYGGKFCAHAKHWMGSGTCQALGVMVFVSTETSVMIMVTLTAFRLYAVYKPLKSKFRPPVGVALSIVSFIWIISIVAALIPAMPPLQRFFTDTVLMESPFFRHGDVSFAIAKTFVLKLLTFDPAAVNLTTVQVNMARTATSWDDLESIKFATKHGVDLQDMQYYSGFYNANSVCTPKLFVTSQETGWAYPIVTAAFNFTAFVFVASSYVIIYVKARRYAMHFDISSPRVMLQHRAMQRKIIRLIVTDFCCWVPISITVFVRFSGIEVPDIMYAVSAVVLLPLNSALNPILYSDFVDGIQTKVHRKFAESASSLYRRSRTLSLRPSITVETNL</sequence>
<keyword evidence="3 9" id="KW-0812">Transmembrane</keyword>
<dbReference type="GO" id="GO:0005886">
    <property type="term" value="C:plasma membrane"/>
    <property type="evidence" value="ECO:0000318"/>
    <property type="project" value="GO_Central"/>
</dbReference>
<feature type="disulfide bond" evidence="8">
    <location>
        <begin position="43"/>
        <end position="55"/>
    </location>
</feature>
<feature type="transmembrane region" description="Helical" evidence="9">
    <location>
        <begin position="484"/>
        <end position="508"/>
    </location>
</feature>
<evidence type="ECO:0000256" key="5">
    <source>
        <dbReference type="ARBA" id="ARBA00022989"/>
    </source>
</evidence>
<evidence type="ECO:0000256" key="9">
    <source>
        <dbReference type="SAM" id="Phobius"/>
    </source>
</evidence>
<accession>F7B2P5</accession>
<dbReference type="CDD" id="cd00112">
    <property type="entry name" value="LDLa"/>
    <property type="match status" value="2"/>
</dbReference>
<dbReference type="GO" id="GO:0008528">
    <property type="term" value="F:G protein-coupled peptide receptor activity"/>
    <property type="evidence" value="ECO:0000318"/>
    <property type="project" value="GO_Central"/>
</dbReference>
<feature type="domain" description="G-protein coupled receptors family 1 profile" evidence="10">
    <location>
        <begin position="191"/>
        <end position="535"/>
    </location>
</feature>
<proteinExistence type="predicted"/>
<evidence type="ECO:0000256" key="6">
    <source>
        <dbReference type="ARBA" id="ARBA00023136"/>
    </source>
</evidence>
<dbReference type="InterPro" id="IPR002172">
    <property type="entry name" value="LDrepeatLR_classA_rpt"/>
</dbReference>
<feature type="disulfide bond" evidence="8">
    <location>
        <begin position="50"/>
        <end position="68"/>
    </location>
</feature>
<evidence type="ECO:0000259" key="10">
    <source>
        <dbReference type="PROSITE" id="PS50262"/>
    </source>
</evidence>
<dbReference type="PRINTS" id="PR00237">
    <property type="entry name" value="GPCRRHODOPSN"/>
</dbReference>
<comment type="subcellular location">
    <subcellularLocation>
        <location evidence="1">Membrane</location>
    </subcellularLocation>
</comment>
<comment type="caution">
    <text evidence="8">Lacks conserved residue(s) required for the propagation of feature annotation.</text>
</comment>
<dbReference type="SUPFAM" id="SSF57424">
    <property type="entry name" value="LDL receptor-like module"/>
    <property type="match status" value="2"/>
</dbReference>
<dbReference type="GeneTree" id="ENSGT00940000163045"/>
<feature type="transmembrane region" description="Helical" evidence="9">
    <location>
        <begin position="179"/>
        <end position="200"/>
    </location>
</feature>
<organism evidence="11 12">
    <name type="scientific">Ciona intestinalis</name>
    <name type="common">Transparent sea squirt</name>
    <name type="synonym">Ascidia intestinalis</name>
    <dbReference type="NCBI Taxonomy" id="7719"/>
    <lineage>
        <taxon>Eukaryota</taxon>
        <taxon>Metazoa</taxon>
        <taxon>Chordata</taxon>
        <taxon>Tunicata</taxon>
        <taxon>Ascidiacea</taxon>
        <taxon>Phlebobranchia</taxon>
        <taxon>Cionidae</taxon>
        <taxon>Ciona</taxon>
    </lineage>
</organism>